<name>A0AA43KGB7_9CYAN</name>
<organism evidence="1 2">
    <name type="scientific">Umezakia ovalisporum FSS-62</name>
    <dbReference type="NCBI Taxonomy" id="2971776"/>
    <lineage>
        <taxon>Bacteria</taxon>
        <taxon>Bacillati</taxon>
        <taxon>Cyanobacteriota</taxon>
        <taxon>Cyanophyceae</taxon>
        <taxon>Nostocales</taxon>
        <taxon>Nodulariaceae</taxon>
        <taxon>Umezakia</taxon>
    </lineage>
</organism>
<dbReference type="PANTHER" id="PTHR43649:SF12">
    <property type="entry name" value="DIACETYLCHITOBIOSE BINDING PROTEIN DASA"/>
    <property type="match status" value="1"/>
</dbReference>
<gene>
    <name evidence="1" type="ORF">NWP23_14705</name>
</gene>
<evidence type="ECO:0000313" key="2">
    <source>
        <dbReference type="Proteomes" id="UP001159370"/>
    </source>
</evidence>
<reference evidence="1 2" key="1">
    <citation type="journal article" date="2023" name="J. Phycol.">
        <title>Chrysosporum ovalisporum is synonymous with the true-branching cyanobacterium Umezakia natans (Nostocales/Aphanizomenonaceae).</title>
        <authorList>
            <person name="McGregor G.B."/>
            <person name="Sendall B.C."/>
            <person name="Niiyama Y."/>
            <person name="Tuji A."/>
            <person name="Willis A."/>
        </authorList>
    </citation>
    <scope>NUCLEOTIDE SEQUENCE [LARGE SCALE GENOMIC DNA]</scope>
    <source>
        <strain evidence="1 2">FSS-62</strain>
    </source>
</reference>
<dbReference type="PANTHER" id="PTHR43649">
    <property type="entry name" value="ARABINOSE-BINDING PROTEIN-RELATED"/>
    <property type="match status" value="1"/>
</dbReference>
<dbReference type="PROSITE" id="PS51257">
    <property type="entry name" value="PROKAR_LIPOPROTEIN"/>
    <property type="match status" value="1"/>
</dbReference>
<accession>A0AA43KGB7</accession>
<dbReference type="GeneID" id="83686871"/>
<proteinExistence type="predicted"/>
<dbReference type="SUPFAM" id="SSF53850">
    <property type="entry name" value="Periplasmic binding protein-like II"/>
    <property type="match status" value="1"/>
</dbReference>
<dbReference type="Pfam" id="PF01547">
    <property type="entry name" value="SBP_bac_1"/>
    <property type="match status" value="1"/>
</dbReference>
<evidence type="ECO:0000313" key="1">
    <source>
        <dbReference type="EMBL" id="MDH6064980.1"/>
    </source>
</evidence>
<dbReference type="AlphaFoldDB" id="A0AA43KGB7"/>
<protein>
    <submittedName>
        <fullName evidence="1">Sugar ABC transporter substrate-binding protein</fullName>
    </submittedName>
</protein>
<dbReference type="InterPro" id="IPR006059">
    <property type="entry name" value="SBP"/>
</dbReference>
<comment type="caution">
    <text evidence="1">The sequence shown here is derived from an EMBL/GenBank/DDBJ whole genome shotgun (WGS) entry which is preliminary data.</text>
</comment>
<dbReference type="InterPro" id="IPR050490">
    <property type="entry name" value="Bact_solute-bd_prot1"/>
</dbReference>
<sequence>MIRLRKLKQLAAWVLIGLLTSWIISCSSANIVTNTQQSRSGEATVEFWTMQLQPQFNDYFQKLIANFEAQNSGIKVKWVDIPWSAMENKILTAVSANTPPDVVNLNPVFASQLAGRNAWLDLDTKISNQERSSYLPNIWKASTLNGKSFGIPWYLTTRLTIYNIELLKQAGISQAPTTYAELADMAQKIKDNTGKYAFFVTFVPQDSGEVLESFVQMGVTLVNTDGKAAFNSPEGKAAFQYWVDLYEKGLLPKEVLTQGHRHAIDLYQSGQTAFLASGPEFLKTITNNAPQIAENSAIAPQVTGDTGKKNVAVMNVVIPRASKHPDAAVKFALFLSNDENQLAFAKAANVLPSTLKALGDSYFQNVPDAASTLLEKARVISANQLKQAEILTPTLKDSKRLQKAIYENLQAAMLGQKTVDKALEDAAQEWNIRV</sequence>
<dbReference type="EMBL" id="JANQDL010000097">
    <property type="protein sequence ID" value="MDH6064980.1"/>
    <property type="molecule type" value="Genomic_DNA"/>
</dbReference>
<dbReference type="CDD" id="cd13585">
    <property type="entry name" value="PBP2_TMBP_like"/>
    <property type="match status" value="1"/>
</dbReference>
<dbReference type="Gene3D" id="3.40.190.10">
    <property type="entry name" value="Periplasmic binding protein-like II"/>
    <property type="match status" value="2"/>
</dbReference>
<dbReference type="RefSeq" id="WP_280652051.1">
    <property type="nucleotide sequence ID" value="NZ_JANQDL010000097.1"/>
</dbReference>
<dbReference type="Proteomes" id="UP001159370">
    <property type="component" value="Unassembled WGS sequence"/>
</dbReference>